<dbReference type="InterPro" id="IPR029068">
    <property type="entry name" value="Glyas_Bleomycin-R_OHBP_Dase"/>
</dbReference>
<dbReference type="SUPFAM" id="SSF54593">
    <property type="entry name" value="Glyoxalase/Bleomycin resistance protein/Dihydroxybiphenyl dioxygenase"/>
    <property type="match status" value="1"/>
</dbReference>
<dbReference type="RefSeq" id="WP_377542765.1">
    <property type="nucleotide sequence ID" value="NZ_JBHSBN010000003.1"/>
</dbReference>
<reference evidence="3" key="1">
    <citation type="journal article" date="2019" name="Int. J. Syst. Evol. Microbiol.">
        <title>The Global Catalogue of Microorganisms (GCM) 10K type strain sequencing project: providing services to taxonomists for standard genome sequencing and annotation.</title>
        <authorList>
            <consortium name="The Broad Institute Genomics Platform"/>
            <consortium name="The Broad Institute Genome Sequencing Center for Infectious Disease"/>
            <person name="Wu L."/>
            <person name="Ma J."/>
        </authorList>
    </citation>
    <scope>NUCLEOTIDE SEQUENCE [LARGE SCALE GENOMIC DNA]</scope>
    <source>
        <strain evidence="3">2902at01</strain>
    </source>
</reference>
<evidence type="ECO:0000259" key="1">
    <source>
        <dbReference type="PROSITE" id="PS51819"/>
    </source>
</evidence>
<evidence type="ECO:0000313" key="2">
    <source>
        <dbReference type="EMBL" id="MFC4105608.1"/>
    </source>
</evidence>
<dbReference type="Gene3D" id="3.10.180.10">
    <property type="entry name" value="2,3-Dihydroxybiphenyl 1,2-Dioxygenase, domain 1"/>
    <property type="match status" value="1"/>
</dbReference>
<dbReference type="Pfam" id="PF00903">
    <property type="entry name" value="Glyoxalase"/>
    <property type="match status" value="1"/>
</dbReference>
<sequence>MDAPYPRLLVDDFAASFDFYDAVLPELAGAIRARGDGSGPYASWDVGDETRLALLARIGMDGPAGPGAGAAPTARPDAAVLVFRVRDVDAAVDLCVRHGADLVAPARDLPDWGPTTRAAHLRDPAGNLVELQSY</sequence>
<dbReference type="InterPro" id="IPR037523">
    <property type="entry name" value="VOC_core"/>
</dbReference>
<dbReference type="EMBL" id="JBHSBN010000003">
    <property type="protein sequence ID" value="MFC4105608.1"/>
    <property type="molecule type" value="Genomic_DNA"/>
</dbReference>
<feature type="domain" description="VOC" evidence="1">
    <location>
        <begin position="1"/>
        <end position="134"/>
    </location>
</feature>
<proteinExistence type="predicted"/>
<dbReference type="InterPro" id="IPR004360">
    <property type="entry name" value="Glyas_Fos-R_dOase_dom"/>
</dbReference>
<organism evidence="2 3">
    <name type="scientific">Micromonospora zhanjiangensis</name>
    <dbReference type="NCBI Taxonomy" id="1522057"/>
    <lineage>
        <taxon>Bacteria</taxon>
        <taxon>Bacillati</taxon>
        <taxon>Actinomycetota</taxon>
        <taxon>Actinomycetes</taxon>
        <taxon>Micromonosporales</taxon>
        <taxon>Micromonosporaceae</taxon>
        <taxon>Micromonospora</taxon>
    </lineage>
</organism>
<comment type="caution">
    <text evidence="2">The sequence shown here is derived from an EMBL/GenBank/DDBJ whole genome shotgun (WGS) entry which is preliminary data.</text>
</comment>
<name>A0ABV8KHN7_9ACTN</name>
<dbReference type="PROSITE" id="PS51819">
    <property type="entry name" value="VOC"/>
    <property type="match status" value="1"/>
</dbReference>
<protein>
    <submittedName>
        <fullName evidence="2">VOC family protein</fullName>
    </submittedName>
</protein>
<gene>
    <name evidence="2" type="ORF">ACFOX0_06610</name>
</gene>
<keyword evidence="3" id="KW-1185">Reference proteome</keyword>
<accession>A0ABV8KHN7</accession>
<dbReference type="Proteomes" id="UP001595868">
    <property type="component" value="Unassembled WGS sequence"/>
</dbReference>
<evidence type="ECO:0000313" key="3">
    <source>
        <dbReference type="Proteomes" id="UP001595868"/>
    </source>
</evidence>